<dbReference type="EMBL" id="JADPUN010000202">
    <property type="protein sequence ID" value="MBF9131627.1"/>
    <property type="molecule type" value="Genomic_DNA"/>
</dbReference>
<comment type="caution">
    <text evidence="1">The sequence shown here is derived from an EMBL/GenBank/DDBJ whole genome shotgun (WGS) entry which is preliminary data.</text>
</comment>
<evidence type="ECO:0000313" key="1">
    <source>
        <dbReference type="EMBL" id="MBF9131627.1"/>
    </source>
</evidence>
<dbReference type="Proteomes" id="UP000638560">
    <property type="component" value="Unassembled WGS sequence"/>
</dbReference>
<accession>A0ABS0GZK2</accession>
<sequence>MWPFRRGAKLTVPTIDPALGDPDAVMLLDHLANRNWRPVHDFLRRVEDPDDFAWYVDLAAETTGMQAWIGEWIEAEPRSALPVLVRGAHAIRWAWQARGSGRAKDTSAAQFQMFAQRLKLAEDCLDEAVQRAPNDPTGWALLIVTGMGRGLGVDESHRRFSEATTRYRWHHGAHNRMLGQLCAKWGGSHEQMHRFVDETVANAPAGSGLGALMPKAHIERWLDLPDGSDRVHMRQPEVRAALHWAADRSVRHPGYRRRPGWPVPHNNFAMAFWLADEHAAVAEQFDAVGDLVTEYPWNYLAGEPAERFARARAQVYRERTSVPG</sequence>
<proteinExistence type="predicted"/>
<reference evidence="1 2" key="1">
    <citation type="submission" date="2020-11" db="EMBL/GenBank/DDBJ databases">
        <title>A novel isolate from a Black sea contaminated sediment with potential to produce alkanes: Plantactinospora alkalitolerans sp. nov.</title>
        <authorList>
            <person name="Carro L."/>
            <person name="Veyisoglu A."/>
            <person name="Guven K."/>
            <person name="Schumann P."/>
            <person name="Klenk H.-P."/>
            <person name="Sahin N."/>
        </authorList>
    </citation>
    <scope>NUCLEOTIDE SEQUENCE [LARGE SCALE GENOMIC DNA]</scope>
    <source>
        <strain evidence="1 2">S1510</strain>
    </source>
</reference>
<dbReference type="RefSeq" id="WP_196203160.1">
    <property type="nucleotide sequence ID" value="NZ_JADPUN010000202.1"/>
</dbReference>
<evidence type="ECO:0000313" key="2">
    <source>
        <dbReference type="Proteomes" id="UP000638560"/>
    </source>
</evidence>
<gene>
    <name evidence="1" type="ORF">I0C86_22050</name>
</gene>
<protein>
    <submittedName>
        <fullName evidence="1">DUF4034 domain-containing protein</fullName>
    </submittedName>
</protein>
<name>A0ABS0GZK2_9ACTN</name>
<organism evidence="1 2">
    <name type="scientific">Plantactinospora alkalitolerans</name>
    <dbReference type="NCBI Taxonomy" id="2789879"/>
    <lineage>
        <taxon>Bacteria</taxon>
        <taxon>Bacillati</taxon>
        <taxon>Actinomycetota</taxon>
        <taxon>Actinomycetes</taxon>
        <taxon>Micromonosporales</taxon>
        <taxon>Micromonosporaceae</taxon>
        <taxon>Plantactinospora</taxon>
    </lineage>
</organism>
<keyword evidence="2" id="KW-1185">Reference proteome</keyword>